<organism evidence="1 2">
    <name type="scientific">Neobacillus niacini</name>
    <dbReference type="NCBI Taxonomy" id="86668"/>
    <lineage>
        <taxon>Bacteria</taxon>
        <taxon>Bacillati</taxon>
        <taxon>Bacillota</taxon>
        <taxon>Bacilli</taxon>
        <taxon>Bacillales</taxon>
        <taxon>Bacillaceae</taxon>
        <taxon>Neobacillus</taxon>
    </lineage>
</organism>
<name>A0A852TIM1_9BACI</name>
<accession>A0A852TIM1</accession>
<proteinExistence type="predicted"/>
<reference evidence="2" key="1">
    <citation type="submission" date="2020-07" db="EMBL/GenBank/DDBJ databases">
        <authorList>
            <person name="Partida-Martinez L."/>
            <person name="Huntemann M."/>
            <person name="Clum A."/>
            <person name="Wang J."/>
            <person name="Palaniappan K."/>
            <person name="Ritter S."/>
            <person name="Chen I.-M."/>
            <person name="Stamatis D."/>
            <person name="Reddy T."/>
            <person name="O'Malley R."/>
            <person name="Daum C."/>
            <person name="Shapiro N."/>
            <person name="Ivanova N."/>
            <person name="Kyrpides N."/>
            <person name="Woyke T."/>
        </authorList>
    </citation>
    <scope>NUCLEOTIDE SEQUENCE [LARGE SCALE GENOMIC DNA]</scope>
    <source>
        <strain evidence="2">AT2.8</strain>
    </source>
</reference>
<dbReference type="Proteomes" id="UP000548423">
    <property type="component" value="Unassembled WGS sequence"/>
</dbReference>
<dbReference type="AlphaFoldDB" id="A0A852TIM1"/>
<comment type="caution">
    <text evidence="1">The sequence shown here is derived from an EMBL/GenBank/DDBJ whole genome shotgun (WGS) entry which is preliminary data.</text>
</comment>
<dbReference type="Pfam" id="PF14035">
    <property type="entry name" value="YlzJ"/>
    <property type="match status" value="1"/>
</dbReference>
<dbReference type="InterPro" id="IPR025619">
    <property type="entry name" value="YlzJ"/>
</dbReference>
<protein>
    <submittedName>
        <fullName evidence="1">Uncharacterized protein</fullName>
    </submittedName>
</protein>
<evidence type="ECO:0000313" key="2">
    <source>
        <dbReference type="Proteomes" id="UP000548423"/>
    </source>
</evidence>
<sequence length="78" mass="8784">MILYTTMPQEFIYPPETESFTKQQTVTYQGISLIVEQMDSQNVQVVRILSSDPQHYLDERICPGAKISCASIEGLSAN</sequence>
<reference evidence="2" key="2">
    <citation type="submission" date="2020-08" db="EMBL/GenBank/DDBJ databases">
        <title>The Agave Microbiome: Exploring the role of microbial communities in plant adaptations to desert environments.</title>
        <authorList>
            <person name="Partida-Martinez L.P."/>
        </authorList>
    </citation>
    <scope>NUCLEOTIDE SEQUENCE [LARGE SCALE GENOMIC DNA]</scope>
    <source>
        <strain evidence="2">AT2.8</strain>
    </source>
</reference>
<evidence type="ECO:0000313" key="1">
    <source>
        <dbReference type="EMBL" id="NYE08049.1"/>
    </source>
</evidence>
<dbReference type="EMBL" id="JACCBX010000011">
    <property type="protein sequence ID" value="NYE08049.1"/>
    <property type="molecule type" value="Genomic_DNA"/>
</dbReference>
<gene>
    <name evidence="1" type="ORF">F4694_004890</name>
</gene>